<dbReference type="CDD" id="cd08513">
    <property type="entry name" value="PBP2_thermophilic_Hb8_like"/>
    <property type="match status" value="1"/>
</dbReference>
<evidence type="ECO:0000256" key="1">
    <source>
        <dbReference type="ARBA" id="ARBA00005695"/>
    </source>
</evidence>
<feature type="domain" description="Solute-binding protein family 5" evidence="4">
    <location>
        <begin position="81"/>
        <end position="428"/>
    </location>
</feature>
<evidence type="ECO:0000259" key="4">
    <source>
        <dbReference type="Pfam" id="PF00496"/>
    </source>
</evidence>
<dbReference type="AlphaFoldDB" id="A0A1F5VGK0"/>
<reference evidence="5 6" key="1">
    <citation type="journal article" date="2016" name="Nat. Commun.">
        <title>Thousands of microbial genomes shed light on interconnected biogeochemical processes in an aquifer system.</title>
        <authorList>
            <person name="Anantharaman K."/>
            <person name="Brown C.T."/>
            <person name="Hug L.A."/>
            <person name="Sharon I."/>
            <person name="Castelle C.J."/>
            <person name="Probst A.J."/>
            <person name="Thomas B.C."/>
            <person name="Singh A."/>
            <person name="Wilkins M.J."/>
            <person name="Karaoz U."/>
            <person name="Brodie E.L."/>
            <person name="Williams K.H."/>
            <person name="Hubbard S.S."/>
            <person name="Banfield J.F."/>
        </authorList>
    </citation>
    <scope>NUCLEOTIDE SEQUENCE [LARGE SCALE GENOMIC DNA]</scope>
</reference>
<protein>
    <recommendedName>
        <fullName evidence="4">Solute-binding protein family 5 domain-containing protein</fullName>
    </recommendedName>
</protein>
<evidence type="ECO:0000256" key="2">
    <source>
        <dbReference type="ARBA" id="ARBA00022448"/>
    </source>
</evidence>
<evidence type="ECO:0000313" key="6">
    <source>
        <dbReference type="Proteomes" id="UP000179251"/>
    </source>
</evidence>
<keyword evidence="3" id="KW-0732">Signal</keyword>
<organism evidence="5 6">
    <name type="scientific">Candidatus Giovannonibacteria bacterium RIFCSPHIGHO2_01_FULL_45_23</name>
    <dbReference type="NCBI Taxonomy" id="1798325"/>
    <lineage>
        <taxon>Bacteria</taxon>
        <taxon>Candidatus Giovannoniibacteriota</taxon>
    </lineage>
</organism>
<dbReference type="PIRSF" id="PIRSF002741">
    <property type="entry name" value="MppA"/>
    <property type="match status" value="1"/>
</dbReference>
<dbReference type="PANTHER" id="PTHR30290:SF9">
    <property type="entry name" value="OLIGOPEPTIDE-BINDING PROTEIN APPA"/>
    <property type="match status" value="1"/>
</dbReference>
<dbReference type="Pfam" id="PF00496">
    <property type="entry name" value="SBP_bac_5"/>
    <property type="match status" value="1"/>
</dbReference>
<comment type="similarity">
    <text evidence="1">Belongs to the bacterial solute-binding protein 5 family.</text>
</comment>
<dbReference type="STRING" id="1798325.A2834_03665"/>
<dbReference type="InterPro" id="IPR039424">
    <property type="entry name" value="SBP_5"/>
</dbReference>
<comment type="caution">
    <text evidence="5">The sequence shown here is derived from an EMBL/GenBank/DDBJ whole genome shotgun (WGS) entry which is preliminary data.</text>
</comment>
<dbReference type="InterPro" id="IPR030678">
    <property type="entry name" value="Peptide/Ni-bd"/>
</dbReference>
<dbReference type="InterPro" id="IPR000914">
    <property type="entry name" value="SBP_5_dom"/>
</dbReference>
<accession>A0A1F5VGK0</accession>
<dbReference type="GO" id="GO:1904680">
    <property type="term" value="F:peptide transmembrane transporter activity"/>
    <property type="evidence" value="ECO:0007669"/>
    <property type="project" value="TreeGrafter"/>
</dbReference>
<dbReference type="Proteomes" id="UP000179251">
    <property type="component" value="Unassembled WGS sequence"/>
</dbReference>
<name>A0A1F5VGK0_9BACT</name>
<sequence>MRVEFLALIALALIALVSFLGILTELNKKYGVETPAFGGTLREGIVGNPRFINPLLAQTDADRDMTSLIYAGLLRYDKTSEPKPALAESYEISSDGLTYTVALKNKLYWSDGEKLTADDVVFTIGLAKNPFAQSPRRANWEGVDIEKIDDKTIRFRLKKAYVPFLASLTLGILPKHLWDKIPPSQISLAEFNTNPVGAGPYKIKATDHDSLGSITAMKLAANKYFTLGKPHIKTLSTRFYDNEEAILKDLRVGALDSYGAVSSKNVSDVNGRAKIQKISLGRIIAVFLNQGAQKSLASYEIRRALNLALDKKDLVEKALDGYGEIIDGPLPWTAENNLYDQDAAKNIVSKAKDKIIFTLTTAQTAELEETAEILKNMWNKAGFEINIKTFPVSDLEQSVIGPRRYDAFLYGEEIMGSAPDPFAFWHSSQRNHPGYNIALYANSKVDKLLEQVRIEQDKEKRGELYDNIQNEIKKDLPAIFLFTPYYLYALPNNISGAAIKNVNTGSERFAAVHEWYLEKNYVWKIFYE</sequence>
<dbReference type="Gene3D" id="3.40.190.10">
    <property type="entry name" value="Periplasmic binding protein-like II"/>
    <property type="match status" value="1"/>
</dbReference>
<dbReference type="GO" id="GO:0042597">
    <property type="term" value="C:periplasmic space"/>
    <property type="evidence" value="ECO:0007669"/>
    <property type="project" value="UniProtKB-ARBA"/>
</dbReference>
<proteinExistence type="inferred from homology"/>
<dbReference type="SUPFAM" id="SSF53850">
    <property type="entry name" value="Periplasmic binding protein-like II"/>
    <property type="match status" value="1"/>
</dbReference>
<dbReference type="Gene3D" id="3.10.105.10">
    <property type="entry name" value="Dipeptide-binding Protein, Domain 3"/>
    <property type="match status" value="1"/>
</dbReference>
<dbReference type="GO" id="GO:0043190">
    <property type="term" value="C:ATP-binding cassette (ABC) transporter complex"/>
    <property type="evidence" value="ECO:0007669"/>
    <property type="project" value="InterPro"/>
</dbReference>
<dbReference type="GO" id="GO:0015833">
    <property type="term" value="P:peptide transport"/>
    <property type="evidence" value="ECO:0007669"/>
    <property type="project" value="TreeGrafter"/>
</dbReference>
<dbReference type="PANTHER" id="PTHR30290">
    <property type="entry name" value="PERIPLASMIC BINDING COMPONENT OF ABC TRANSPORTER"/>
    <property type="match status" value="1"/>
</dbReference>
<keyword evidence="2" id="KW-0813">Transport</keyword>
<dbReference type="EMBL" id="MFHD01000017">
    <property type="protein sequence ID" value="OGF62534.1"/>
    <property type="molecule type" value="Genomic_DNA"/>
</dbReference>
<dbReference type="Gene3D" id="3.90.76.10">
    <property type="entry name" value="Dipeptide-binding Protein, Domain 1"/>
    <property type="match status" value="1"/>
</dbReference>
<evidence type="ECO:0000256" key="3">
    <source>
        <dbReference type="ARBA" id="ARBA00022729"/>
    </source>
</evidence>
<gene>
    <name evidence="5" type="ORF">A2834_03665</name>
</gene>
<evidence type="ECO:0000313" key="5">
    <source>
        <dbReference type="EMBL" id="OGF62534.1"/>
    </source>
</evidence>